<evidence type="ECO:0000313" key="2">
    <source>
        <dbReference type="EMBL" id="KAF3508758.1"/>
    </source>
</evidence>
<comment type="caution">
    <text evidence="2">The sequence shown here is derived from an EMBL/GenBank/DDBJ whole genome shotgun (WGS) entry which is preliminary data.</text>
</comment>
<name>A0A8S9NUV9_BRACR</name>
<reference evidence="2" key="1">
    <citation type="submission" date="2019-12" db="EMBL/GenBank/DDBJ databases">
        <title>Genome sequencing and annotation of Brassica cretica.</title>
        <authorList>
            <person name="Studholme D.J."/>
            <person name="Sarris P."/>
        </authorList>
    </citation>
    <scope>NUCLEOTIDE SEQUENCE</scope>
    <source>
        <strain evidence="2">PFS-109/04</strain>
        <tissue evidence="2">Leaf</tissue>
    </source>
</reference>
<gene>
    <name evidence="2" type="ORF">F2Q69_00000911</name>
</gene>
<accession>A0A8S9NUV9</accession>
<dbReference type="AlphaFoldDB" id="A0A8S9NUV9"/>
<dbReference type="InterPro" id="IPR013187">
    <property type="entry name" value="F-box-assoc_dom_typ3"/>
</dbReference>
<dbReference type="Proteomes" id="UP000712600">
    <property type="component" value="Unassembled WGS sequence"/>
</dbReference>
<dbReference type="EMBL" id="QGKX02001521">
    <property type="protein sequence ID" value="KAF3508758.1"/>
    <property type="molecule type" value="Genomic_DNA"/>
</dbReference>
<feature type="domain" description="F-box associated beta-propeller type 3" evidence="1">
    <location>
        <begin position="1"/>
        <end position="83"/>
    </location>
</feature>
<organism evidence="2 3">
    <name type="scientific">Brassica cretica</name>
    <name type="common">Mustard</name>
    <dbReference type="NCBI Taxonomy" id="69181"/>
    <lineage>
        <taxon>Eukaryota</taxon>
        <taxon>Viridiplantae</taxon>
        <taxon>Streptophyta</taxon>
        <taxon>Embryophyta</taxon>
        <taxon>Tracheophyta</taxon>
        <taxon>Spermatophyta</taxon>
        <taxon>Magnoliopsida</taxon>
        <taxon>eudicotyledons</taxon>
        <taxon>Gunneridae</taxon>
        <taxon>Pentapetalae</taxon>
        <taxon>rosids</taxon>
        <taxon>malvids</taxon>
        <taxon>Brassicales</taxon>
        <taxon>Brassicaceae</taxon>
        <taxon>Brassiceae</taxon>
        <taxon>Brassica</taxon>
    </lineage>
</organism>
<evidence type="ECO:0000313" key="3">
    <source>
        <dbReference type="Proteomes" id="UP000712600"/>
    </source>
</evidence>
<protein>
    <recommendedName>
        <fullName evidence="1">F-box associated beta-propeller type 3 domain-containing protein</fullName>
    </recommendedName>
</protein>
<sequence length="104" mass="12255">MTLWILEDAEKQEWLSMTSVLPSKLEDLREIHLMSRGVIHTGELMVFSGLLDSSKPFYVCYYDFKKKIIRKVEILRMKDGDFRGIHGTSWMICYPGHIENIKFL</sequence>
<proteinExistence type="predicted"/>
<evidence type="ECO:0000259" key="1">
    <source>
        <dbReference type="Pfam" id="PF08268"/>
    </source>
</evidence>
<dbReference type="Pfam" id="PF08268">
    <property type="entry name" value="FBA_3"/>
    <property type="match status" value="1"/>
</dbReference>